<dbReference type="GO" id="GO:0003677">
    <property type="term" value="F:DNA binding"/>
    <property type="evidence" value="ECO:0007669"/>
    <property type="project" value="UniProtKB-KW"/>
</dbReference>
<evidence type="ECO:0000313" key="2">
    <source>
        <dbReference type="Proteomes" id="UP001279410"/>
    </source>
</evidence>
<organism evidence="1 2">
    <name type="scientific">Lates japonicus</name>
    <name type="common">Japanese lates</name>
    <dbReference type="NCBI Taxonomy" id="270547"/>
    <lineage>
        <taxon>Eukaryota</taxon>
        <taxon>Metazoa</taxon>
        <taxon>Chordata</taxon>
        <taxon>Craniata</taxon>
        <taxon>Vertebrata</taxon>
        <taxon>Euteleostomi</taxon>
        <taxon>Actinopterygii</taxon>
        <taxon>Neopterygii</taxon>
        <taxon>Teleostei</taxon>
        <taxon>Neoteleostei</taxon>
        <taxon>Acanthomorphata</taxon>
        <taxon>Carangaria</taxon>
        <taxon>Carangaria incertae sedis</taxon>
        <taxon>Centropomidae</taxon>
        <taxon>Lates</taxon>
    </lineage>
</organism>
<reference evidence="1" key="1">
    <citation type="submission" date="2022-08" db="EMBL/GenBank/DDBJ databases">
        <title>Genome sequencing of akame (Lates japonicus).</title>
        <authorList>
            <person name="Hashiguchi Y."/>
            <person name="Takahashi H."/>
        </authorList>
    </citation>
    <scope>NUCLEOTIDE SEQUENCE</scope>
    <source>
        <strain evidence="1">Kochi</strain>
    </source>
</reference>
<protein>
    <submittedName>
        <fullName evidence="1">Zinc fingers and homeoboxes protein 3 isoform X1</fullName>
    </submittedName>
</protein>
<name>A0AAD3QVV9_LATJO</name>
<proteinExistence type="predicted"/>
<accession>A0AAD3QVV9</accession>
<dbReference type="AlphaFoldDB" id="A0AAD3QVV9"/>
<keyword evidence="1" id="KW-0371">Homeobox</keyword>
<dbReference type="EMBL" id="BRZM01000001">
    <property type="protein sequence ID" value="GLD46203.1"/>
    <property type="molecule type" value="Genomic_DNA"/>
</dbReference>
<keyword evidence="1" id="KW-0238">DNA-binding</keyword>
<evidence type="ECO:0000313" key="1">
    <source>
        <dbReference type="EMBL" id="GLD46203.1"/>
    </source>
</evidence>
<comment type="caution">
    <text evidence="1">The sequence shown here is derived from an EMBL/GenBank/DDBJ whole genome shotgun (WGS) entry which is preliminary data.</text>
</comment>
<keyword evidence="2" id="KW-1185">Reference proteome</keyword>
<sequence length="103" mass="11368">MSDSLLLSARRSSSSHANSTVSDVCVTCPSLPSFLAPLSPYHCKLFKSCAAYTELRQSEVFPQNCSENCKWTYGQVPPSSFPHAWSIVNRKRLIFSLTPPSAI</sequence>
<gene>
    <name evidence="1" type="ORF">AKAME5_000059900</name>
</gene>
<dbReference type="Proteomes" id="UP001279410">
    <property type="component" value="Unassembled WGS sequence"/>
</dbReference>